<evidence type="ECO:0000256" key="4">
    <source>
        <dbReference type="ARBA" id="ARBA00023180"/>
    </source>
</evidence>
<dbReference type="SUPFAM" id="SSF52266">
    <property type="entry name" value="SGNH hydrolase"/>
    <property type="match status" value="1"/>
</dbReference>
<feature type="chain" id="PRO_5027864109" evidence="5">
    <location>
        <begin position="23"/>
        <end position="380"/>
    </location>
</feature>
<protein>
    <submittedName>
        <fullName evidence="7">GDSL esterase/lipase At5g03980</fullName>
    </submittedName>
</protein>
<dbReference type="AlphaFoldDB" id="A0A6P3ZN08"/>
<accession>A0A6P3ZN08</accession>
<dbReference type="Proteomes" id="UP001652623">
    <property type="component" value="Chromosome 10"/>
</dbReference>
<dbReference type="InterPro" id="IPR001087">
    <property type="entry name" value="GDSL"/>
</dbReference>
<dbReference type="KEGG" id="zju:107411819"/>
<evidence type="ECO:0000256" key="1">
    <source>
        <dbReference type="ARBA" id="ARBA00008668"/>
    </source>
</evidence>
<evidence type="ECO:0000313" key="7">
    <source>
        <dbReference type="RefSeq" id="XP_015874974.1"/>
    </source>
</evidence>
<proteinExistence type="inferred from homology"/>
<keyword evidence="3" id="KW-0378">Hydrolase</keyword>
<dbReference type="PANTHER" id="PTHR22835:SF654">
    <property type="entry name" value="ACETYLAJMALAN ESTERASE-LIKE"/>
    <property type="match status" value="1"/>
</dbReference>
<dbReference type="CDD" id="cd01837">
    <property type="entry name" value="SGNH_plant_lipase_like"/>
    <property type="match status" value="1"/>
</dbReference>
<dbReference type="PANTHER" id="PTHR22835">
    <property type="entry name" value="ZINC FINGER FYVE DOMAIN CONTAINING PROTEIN"/>
    <property type="match status" value="1"/>
</dbReference>
<dbReference type="RefSeq" id="XP_015874974.1">
    <property type="nucleotide sequence ID" value="XM_016019488.4"/>
</dbReference>
<evidence type="ECO:0000313" key="6">
    <source>
        <dbReference type="Proteomes" id="UP001652623"/>
    </source>
</evidence>
<dbReference type="Pfam" id="PF00657">
    <property type="entry name" value="Lipase_GDSL"/>
    <property type="match status" value="1"/>
</dbReference>
<reference evidence="7" key="1">
    <citation type="submission" date="2025-08" db="UniProtKB">
        <authorList>
            <consortium name="RefSeq"/>
        </authorList>
    </citation>
    <scope>IDENTIFICATION</scope>
    <source>
        <tissue evidence="7">Seedling</tissue>
    </source>
</reference>
<keyword evidence="2 5" id="KW-0732">Signal</keyword>
<dbReference type="FunCoup" id="A0A6P3ZN08">
    <property type="interactions" value="48"/>
</dbReference>
<name>A0A6P3ZN08_ZIZJJ</name>
<dbReference type="InterPro" id="IPR036514">
    <property type="entry name" value="SGNH_hydro_sf"/>
</dbReference>
<gene>
    <name evidence="7" type="primary">LOC107411819</name>
</gene>
<dbReference type="InterPro" id="IPR035669">
    <property type="entry name" value="SGNH_plant_lipase-like"/>
</dbReference>
<dbReference type="Gene3D" id="3.40.50.1110">
    <property type="entry name" value="SGNH hydrolase"/>
    <property type="match status" value="1"/>
</dbReference>
<organism evidence="6 7">
    <name type="scientific">Ziziphus jujuba</name>
    <name type="common">Chinese jujube</name>
    <name type="synonym">Ziziphus sativa</name>
    <dbReference type="NCBI Taxonomy" id="326968"/>
    <lineage>
        <taxon>Eukaryota</taxon>
        <taxon>Viridiplantae</taxon>
        <taxon>Streptophyta</taxon>
        <taxon>Embryophyta</taxon>
        <taxon>Tracheophyta</taxon>
        <taxon>Spermatophyta</taxon>
        <taxon>Magnoliopsida</taxon>
        <taxon>eudicotyledons</taxon>
        <taxon>Gunneridae</taxon>
        <taxon>Pentapetalae</taxon>
        <taxon>rosids</taxon>
        <taxon>fabids</taxon>
        <taxon>Rosales</taxon>
        <taxon>Rhamnaceae</taxon>
        <taxon>Paliureae</taxon>
        <taxon>Ziziphus</taxon>
    </lineage>
</organism>
<dbReference type="InParanoid" id="A0A6P3ZN08"/>
<feature type="signal peptide" evidence="5">
    <location>
        <begin position="1"/>
        <end position="22"/>
    </location>
</feature>
<comment type="similarity">
    <text evidence="1">Belongs to the 'GDSL' lipolytic enzyme family.</text>
</comment>
<evidence type="ECO:0000256" key="5">
    <source>
        <dbReference type="SAM" id="SignalP"/>
    </source>
</evidence>
<evidence type="ECO:0000256" key="2">
    <source>
        <dbReference type="ARBA" id="ARBA00022729"/>
    </source>
</evidence>
<sequence length="380" mass="42372">MAATQVVTLLLLLISFFSLLLHHRLPRPREGDLDLKACKFDAIYQLGDSLSDTGNIIYEEPTCFFSRLPYGETFFNRSTGRCSNGLLMIDYIAQSAGLPLLNPYLSNDSVFAKDQGVNFAVAGSTALSPNVLAEKNIISLVTNSSLSVQLHWMSTHFNSLCLNANDCAEKLKRSLFMVGEIGGNDFNYALQQANKTIQEAMEMVPQVVQAIKDAVQTVIGYGALKIVVPGNFPIGCFPVYLTDFQTNDSSAYDEYHCLKELNEFSIYQNDHLKIAIEDLKQKHPNVSILYGDYYNAFQWVYRHASNLGFDASSLQKSCCGIGGEYNYSSDKLCGDSRVPVCSNPHQRISWDGVHPTQKAYYYMSYWLIKDLLPQLGCGAV</sequence>
<dbReference type="GO" id="GO:0016788">
    <property type="term" value="F:hydrolase activity, acting on ester bonds"/>
    <property type="evidence" value="ECO:0007669"/>
    <property type="project" value="InterPro"/>
</dbReference>
<evidence type="ECO:0000256" key="3">
    <source>
        <dbReference type="ARBA" id="ARBA00022801"/>
    </source>
</evidence>
<keyword evidence="6" id="KW-1185">Reference proteome</keyword>
<keyword evidence="4" id="KW-0325">Glycoprotein</keyword>
<dbReference type="GeneID" id="107411819"/>